<dbReference type="RefSeq" id="WP_387348469.1">
    <property type="nucleotide sequence ID" value="NZ_JBIAXI010000065.1"/>
</dbReference>
<name>A0ABW6VKN9_MICFU</name>
<proteinExistence type="predicted"/>
<dbReference type="Proteomes" id="UP001602119">
    <property type="component" value="Unassembled WGS sequence"/>
</dbReference>
<evidence type="ECO:0000313" key="1">
    <source>
        <dbReference type="EMBL" id="MFF4779670.1"/>
    </source>
</evidence>
<sequence>MAIVSSAPARAATNPYTPQSACANDFGGSWSSTTDGHRSVLTPTGAKWGDVYLMYNSATGYNCVATIKSAYVGTASYTFASIMVQGVAQWYSEARYLKYYAAVQRPAGGKCVQYDAGIMNPTDSGSASGGRHTWGNCG</sequence>
<dbReference type="EMBL" id="JBIAXI010000065">
    <property type="protein sequence ID" value="MFF4779670.1"/>
    <property type="molecule type" value="Genomic_DNA"/>
</dbReference>
<protein>
    <recommendedName>
        <fullName evidence="3">Spore-associated protein A</fullName>
    </recommendedName>
</protein>
<comment type="caution">
    <text evidence="1">The sequence shown here is derived from an EMBL/GenBank/DDBJ whole genome shotgun (WGS) entry which is preliminary data.</text>
</comment>
<accession>A0ABW6VKN9</accession>
<evidence type="ECO:0000313" key="2">
    <source>
        <dbReference type="Proteomes" id="UP001602119"/>
    </source>
</evidence>
<reference evidence="1 2" key="1">
    <citation type="submission" date="2024-10" db="EMBL/GenBank/DDBJ databases">
        <title>The Natural Products Discovery Center: Release of the First 8490 Sequenced Strains for Exploring Actinobacteria Biosynthetic Diversity.</title>
        <authorList>
            <person name="Kalkreuter E."/>
            <person name="Kautsar S.A."/>
            <person name="Yang D."/>
            <person name="Bader C.D."/>
            <person name="Teijaro C.N."/>
            <person name="Fluegel L."/>
            <person name="Davis C.M."/>
            <person name="Simpson J.R."/>
            <person name="Lauterbach L."/>
            <person name="Steele A.D."/>
            <person name="Gui C."/>
            <person name="Meng S."/>
            <person name="Li G."/>
            <person name="Viehrig K."/>
            <person name="Ye F."/>
            <person name="Su P."/>
            <person name="Kiefer A.F."/>
            <person name="Nichols A."/>
            <person name="Cepeda A.J."/>
            <person name="Yan W."/>
            <person name="Fan B."/>
            <person name="Jiang Y."/>
            <person name="Adhikari A."/>
            <person name="Zheng C.-J."/>
            <person name="Schuster L."/>
            <person name="Cowan T.M."/>
            <person name="Smanski M.J."/>
            <person name="Chevrette M.G."/>
            <person name="De Carvalho L.P.S."/>
            <person name="Shen B."/>
        </authorList>
    </citation>
    <scope>NUCLEOTIDE SEQUENCE [LARGE SCALE GENOMIC DNA]</scope>
    <source>
        <strain evidence="1 2">NPDC001281</strain>
    </source>
</reference>
<organism evidence="1 2">
    <name type="scientific">Microtetraspora fusca</name>
    <dbReference type="NCBI Taxonomy" id="1997"/>
    <lineage>
        <taxon>Bacteria</taxon>
        <taxon>Bacillati</taxon>
        <taxon>Actinomycetota</taxon>
        <taxon>Actinomycetes</taxon>
        <taxon>Streptosporangiales</taxon>
        <taxon>Streptosporangiaceae</taxon>
        <taxon>Microtetraspora</taxon>
    </lineage>
</organism>
<keyword evidence="2" id="KW-1185">Reference proteome</keyword>
<gene>
    <name evidence="1" type="ORF">ACFY05_43350</name>
</gene>
<evidence type="ECO:0008006" key="3">
    <source>
        <dbReference type="Google" id="ProtNLM"/>
    </source>
</evidence>